<keyword evidence="4 9" id="KW-0812">Transmembrane</keyword>
<dbReference type="SUPFAM" id="SSF161093">
    <property type="entry name" value="MgtE membrane domain-like"/>
    <property type="match status" value="2"/>
</dbReference>
<evidence type="ECO:0000256" key="1">
    <source>
        <dbReference type="ARBA" id="ARBA00004141"/>
    </source>
</evidence>
<evidence type="ECO:0000313" key="12">
    <source>
        <dbReference type="Proteomes" id="UP000051373"/>
    </source>
</evidence>
<evidence type="ECO:0000256" key="8">
    <source>
        <dbReference type="ARBA" id="ARBA00023136"/>
    </source>
</evidence>
<accession>A0A0S8FV03</accession>
<evidence type="ECO:0000256" key="9">
    <source>
        <dbReference type="SAM" id="Phobius"/>
    </source>
</evidence>
<feature type="transmembrane region" description="Helical" evidence="9">
    <location>
        <begin position="98"/>
        <end position="118"/>
    </location>
</feature>
<feature type="transmembrane region" description="Helical" evidence="9">
    <location>
        <begin position="231"/>
        <end position="250"/>
    </location>
</feature>
<protein>
    <recommendedName>
        <fullName evidence="10">SLC41A/MgtE integral membrane domain-containing protein</fullName>
    </recommendedName>
</protein>
<dbReference type="GO" id="GO:0016020">
    <property type="term" value="C:membrane"/>
    <property type="evidence" value="ECO:0007669"/>
    <property type="project" value="UniProtKB-SubCell"/>
</dbReference>
<feature type="transmembrane region" description="Helical" evidence="9">
    <location>
        <begin position="130"/>
        <end position="157"/>
    </location>
</feature>
<evidence type="ECO:0000313" key="11">
    <source>
        <dbReference type="EMBL" id="KPK64505.1"/>
    </source>
</evidence>
<feature type="transmembrane region" description="Helical" evidence="9">
    <location>
        <begin position="334"/>
        <end position="358"/>
    </location>
</feature>
<dbReference type="EMBL" id="LJUJ01000002">
    <property type="protein sequence ID" value="KPK64505.1"/>
    <property type="molecule type" value="Genomic_DNA"/>
</dbReference>
<keyword evidence="8 9" id="KW-0472">Membrane</keyword>
<feature type="transmembrane region" description="Helical" evidence="9">
    <location>
        <begin position="378"/>
        <end position="400"/>
    </location>
</feature>
<dbReference type="GO" id="GO:0008324">
    <property type="term" value="F:monoatomic cation transmembrane transporter activity"/>
    <property type="evidence" value="ECO:0007669"/>
    <property type="project" value="InterPro"/>
</dbReference>
<evidence type="ECO:0000256" key="2">
    <source>
        <dbReference type="ARBA" id="ARBA00009749"/>
    </source>
</evidence>
<dbReference type="Pfam" id="PF01769">
    <property type="entry name" value="MgtE"/>
    <property type="match status" value="2"/>
</dbReference>
<dbReference type="InterPro" id="IPR036739">
    <property type="entry name" value="SLC41_membr_dom_sf"/>
</dbReference>
<dbReference type="PANTHER" id="PTHR16228:SF7">
    <property type="entry name" value="SLC41A_MGTE INTEGRAL MEMBRANE DOMAIN-CONTAINING PROTEIN"/>
    <property type="match status" value="1"/>
</dbReference>
<dbReference type="InterPro" id="IPR045349">
    <property type="entry name" value="SLC41A1-3"/>
</dbReference>
<dbReference type="Proteomes" id="UP000051373">
    <property type="component" value="Unassembled WGS sequence"/>
</dbReference>
<keyword evidence="3" id="KW-0813">Transport</keyword>
<dbReference type="PANTHER" id="PTHR16228">
    <property type="entry name" value="DIVALENT CATION TRANSPORTER SOLUTE CARRIER FAMILY 41"/>
    <property type="match status" value="1"/>
</dbReference>
<proteinExistence type="inferred from homology"/>
<evidence type="ECO:0000256" key="6">
    <source>
        <dbReference type="ARBA" id="ARBA00022989"/>
    </source>
</evidence>
<dbReference type="Gene3D" id="1.10.357.20">
    <property type="entry name" value="SLC41 divalent cation transporters, integral membrane domain"/>
    <property type="match status" value="2"/>
</dbReference>
<evidence type="ECO:0000259" key="10">
    <source>
        <dbReference type="Pfam" id="PF01769"/>
    </source>
</evidence>
<feature type="domain" description="SLC41A/MgtE integral membrane" evidence="10">
    <location>
        <begin position="265"/>
        <end position="395"/>
    </location>
</feature>
<feature type="domain" description="SLC41A/MgtE integral membrane" evidence="10">
    <location>
        <begin position="57"/>
        <end position="188"/>
    </location>
</feature>
<feature type="transmembrane region" description="Helical" evidence="9">
    <location>
        <begin position="256"/>
        <end position="279"/>
    </location>
</feature>
<evidence type="ECO:0000256" key="7">
    <source>
        <dbReference type="ARBA" id="ARBA00023065"/>
    </source>
</evidence>
<evidence type="ECO:0000256" key="4">
    <source>
        <dbReference type="ARBA" id="ARBA00022692"/>
    </source>
</evidence>
<dbReference type="InterPro" id="IPR006667">
    <property type="entry name" value="SLC41_membr_dom"/>
</dbReference>
<feature type="transmembrane region" description="Helical" evidence="9">
    <location>
        <begin position="52"/>
        <end position="77"/>
    </location>
</feature>
<sequence>MSKARRRKRRSRRIVTDILLQATPVVILTSIGELFAGSILGKMHERLDLIPGLIILVPAIMGLRGNIGTALGSRLSASLHLGLIDKRFSLGKFNLDNIGAGFSLSLMVSIIIGLFARLACHVFGLPSIPLVNLLLIAILASAMASLILIPFTVTLTYFAFSRRLDPDNIVAPIIGMVGDVITVAVVFIAADIVLRFKIDDAWSLLLLPAVPMIIKRIPIRYRLPSIIKQSIPILFMCTVLGVLAGIYLHWQYEKFYLIPGLLILVPQIIAKAGSIGGIFGARFASGLHLGYLKPYRMNDYVIKNFFGSIALAIIIAPIVTVITKLGADIFNIPIIPFTPLLLINVFAILIITLIVFVLDFTTASFSYKMRVDPSNSVIPIVTSFGDIVGTIVLVLAISLFL</sequence>
<keyword evidence="7" id="KW-0406">Ion transport</keyword>
<feature type="transmembrane region" description="Helical" evidence="9">
    <location>
        <begin position="169"/>
        <end position="189"/>
    </location>
</feature>
<evidence type="ECO:0000256" key="5">
    <source>
        <dbReference type="ARBA" id="ARBA00022842"/>
    </source>
</evidence>
<dbReference type="PATRIC" id="fig|1703779.3.peg.1963"/>
<comment type="subcellular location">
    <subcellularLocation>
        <location evidence="1">Membrane</location>
        <topology evidence="1">Multi-pass membrane protein</topology>
    </subcellularLocation>
</comment>
<reference evidence="11 12" key="1">
    <citation type="journal article" date="2015" name="Microbiome">
        <title>Genomic resolution of linkages in carbon, nitrogen, and sulfur cycling among widespread estuary sediment bacteria.</title>
        <authorList>
            <person name="Baker B.J."/>
            <person name="Lazar C.S."/>
            <person name="Teske A.P."/>
            <person name="Dick G.J."/>
        </authorList>
    </citation>
    <scope>NUCLEOTIDE SEQUENCE [LARGE SCALE GENOMIC DNA]</scope>
    <source>
        <strain evidence="11">SM23_42</strain>
    </source>
</reference>
<keyword evidence="6 9" id="KW-1133">Transmembrane helix</keyword>
<gene>
    <name evidence="11" type="ORF">AMJ83_02000</name>
</gene>
<comment type="caution">
    <text evidence="11">The sequence shown here is derived from an EMBL/GenBank/DDBJ whole genome shotgun (WGS) entry which is preliminary data.</text>
</comment>
<name>A0A0S8FV03_UNCW3</name>
<dbReference type="AlphaFoldDB" id="A0A0S8FV03"/>
<feature type="transmembrane region" description="Helical" evidence="9">
    <location>
        <begin position="300"/>
        <end position="322"/>
    </location>
</feature>
<organism evidence="11 12">
    <name type="scientific">candidate division WOR_3 bacterium SM23_42</name>
    <dbReference type="NCBI Taxonomy" id="1703779"/>
    <lineage>
        <taxon>Bacteria</taxon>
        <taxon>Bacteria division WOR-3</taxon>
    </lineage>
</organism>
<comment type="similarity">
    <text evidence="2">Belongs to the SLC41A transporter family.</text>
</comment>
<evidence type="ECO:0000256" key="3">
    <source>
        <dbReference type="ARBA" id="ARBA00022448"/>
    </source>
</evidence>
<keyword evidence="5" id="KW-0460">Magnesium</keyword>